<keyword evidence="4" id="KW-0804">Transcription</keyword>
<dbReference type="Pfam" id="PF03466">
    <property type="entry name" value="LysR_substrate"/>
    <property type="match status" value="1"/>
</dbReference>
<dbReference type="Gene3D" id="1.10.10.10">
    <property type="entry name" value="Winged helix-like DNA-binding domain superfamily/Winged helix DNA-binding domain"/>
    <property type="match status" value="1"/>
</dbReference>
<evidence type="ECO:0000256" key="2">
    <source>
        <dbReference type="ARBA" id="ARBA00023015"/>
    </source>
</evidence>
<sequence length="328" mass="35274">TLLRNCPIRPAACQVEPAVSTFAAELNVTPSAVSQHIRALELRLSKSLFDRHANGVTPTAAGKRYAEELGRGFALIDEATAHFVGRSTRELLVVHVATSFASQWIAPRLDLFRASYPGIELRLTALGHGVEAGRGKADAEIRYGWGDWPRLEATALMREEIFPVCAPSLAASLRTLADLKGSDLLHVPGYAEDWDAWLASAGIDSIDPSGGTSFDQSIMAIRAAVEGKGIMLGRSALIERELASGLLVAQSQTAKFRRLLVPGHAAERPRAQGPCLPGMAGGNVAVTAHKRRTHAAFPCLAAGYPLRWSAASLVRLRCQADDRDVRLM</sequence>
<dbReference type="SUPFAM" id="SSF53850">
    <property type="entry name" value="Periplasmic binding protein-like II"/>
    <property type="match status" value="1"/>
</dbReference>
<name>A0ABV7KA25_9HYPH</name>
<evidence type="ECO:0000259" key="5">
    <source>
        <dbReference type="PROSITE" id="PS50931"/>
    </source>
</evidence>
<dbReference type="InterPro" id="IPR036388">
    <property type="entry name" value="WH-like_DNA-bd_sf"/>
</dbReference>
<reference evidence="7" key="1">
    <citation type="journal article" date="2019" name="Int. J. Syst. Evol. Microbiol.">
        <title>The Global Catalogue of Microorganisms (GCM) 10K type strain sequencing project: providing services to taxonomists for standard genome sequencing and annotation.</title>
        <authorList>
            <consortium name="The Broad Institute Genomics Platform"/>
            <consortium name="The Broad Institute Genome Sequencing Center for Infectious Disease"/>
            <person name="Wu L."/>
            <person name="Ma J."/>
        </authorList>
    </citation>
    <scope>NUCLEOTIDE SEQUENCE [LARGE SCALE GENOMIC DNA]</scope>
    <source>
        <strain evidence="7">KCTC 52165</strain>
    </source>
</reference>
<proteinExistence type="inferred from homology"/>
<feature type="non-terminal residue" evidence="6">
    <location>
        <position position="1"/>
    </location>
</feature>
<evidence type="ECO:0000313" key="6">
    <source>
        <dbReference type="EMBL" id="MFC3205841.1"/>
    </source>
</evidence>
<protein>
    <submittedName>
        <fullName evidence="6">LysR substrate-binding domain-containing protein</fullName>
    </submittedName>
</protein>
<comment type="caution">
    <text evidence="6">The sequence shown here is derived from an EMBL/GenBank/DDBJ whole genome shotgun (WGS) entry which is preliminary data.</text>
</comment>
<dbReference type="InterPro" id="IPR058163">
    <property type="entry name" value="LysR-type_TF_proteobact-type"/>
</dbReference>
<keyword evidence="2" id="KW-0805">Transcription regulation</keyword>
<keyword evidence="7" id="KW-1185">Reference proteome</keyword>
<dbReference type="PANTHER" id="PTHR30537">
    <property type="entry name" value="HTH-TYPE TRANSCRIPTIONAL REGULATOR"/>
    <property type="match status" value="1"/>
</dbReference>
<dbReference type="PROSITE" id="PS50931">
    <property type="entry name" value="HTH_LYSR"/>
    <property type="match status" value="1"/>
</dbReference>
<dbReference type="InterPro" id="IPR005119">
    <property type="entry name" value="LysR_subst-bd"/>
</dbReference>
<comment type="similarity">
    <text evidence="1">Belongs to the LysR transcriptional regulatory family.</text>
</comment>
<dbReference type="InterPro" id="IPR000847">
    <property type="entry name" value="LysR_HTH_N"/>
</dbReference>
<evidence type="ECO:0000256" key="4">
    <source>
        <dbReference type="ARBA" id="ARBA00023163"/>
    </source>
</evidence>
<evidence type="ECO:0000313" key="7">
    <source>
        <dbReference type="Proteomes" id="UP001595583"/>
    </source>
</evidence>
<gene>
    <name evidence="6" type="ORF">ACFOHJ_06440</name>
</gene>
<organism evidence="6 7">
    <name type="scientific">Aquamicrobium soli</name>
    <dbReference type="NCBI Taxonomy" id="1811518"/>
    <lineage>
        <taxon>Bacteria</taxon>
        <taxon>Pseudomonadati</taxon>
        <taxon>Pseudomonadota</taxon>
        <taxon>Alphaproteobacteria</taxon>
        <taxon>Hyphomicrobiales</taxon>
        <taxon>Phyllobacteriaceae</taxon>
        <taxon>Aquamicrobium</taxon>
    </lineage>
</organism>
<dbReference type="Gene3D" id="3.40.190.10">
    <property type="entry name" value="Periplasmic binding protein-like II"/>
    <property type="match status" value="2"/>
</dbReference>
<dbReference type="Pfam" id="PF00126">
    <property type="entry name" value="HTH_1"/>
    <property type="match status" value="1"/>
</dbReference>
<evidence type="ECO:0000256" key="1">
    <source>
        <dbReference type="ARBA" id="ARBA00009437"/>
    </source>
</evidence>
<evidence type="ECO:0000256" key="3">
    <source>
        <dbReference type="ARBA" id="ARBA00023125"/>
    </source>
</evidence>
<keyword evidence="3" id="KW-0238">DNA-binding</keyword>
<feature type="domain" description="HTH lysR-type" evidence="5">
    <location>
        <begin position="23"/>
        <end position="59"/>
    </location>
</feature>
<dbReference type="InterPro" id="IPR036390">
    <property type="entry name" value="WH_DNA-bd_sf"/>
</dbReference>
<dbReference type="RefSeq" id="WP_378219661.1">
    <property type="nucleotide sequence ID" value="NZ_JBHRTK010000008.1"/>
</dbReference>
<accession>A0ABV7KA25</accession>
<dbReference type="EMBL" id="JBHRTK010000008">
    <property type="protein sequence ID" value="MFC3205841.1"/>
    <property type="molecule type" value="Genomic_DNA"/>
</dbReference>
<dbReference type="PANTHER" id="PTHR30537:SF74">
    <property type="entry name" value="HTH-TYPE TRANSCRIPTIONAL REGULATOR TRPI"/>
    <property type="match status" value="1"/>
</dbReference>
<dbReference type="SUPFAM" id="SSF46785">
    <property type="entry name" value="Winged helix' DNA-binding domain"/>
    <property type="match status" value="1"/>
</dbReference>
<dbReference type="CDD" id="cd08432">
    <property type="entry name" value="PBP2_GcdR_TrpI_HvrB_AmpR_like"/>
    <property type="match status" value="1"/>
</dbReference>
<dbReference type="Proteomes" id="UP001595583">
    <property type="component" value="Unassembled WGS sequence"/>
</dbReference>